<dbReference type="OrthoDB" id="5420906at2"/>
<evidence type="ECO:0000256" key="2">
    <source>
        <dbReference type="ARBA" id="ARBA00022448"/>
    </source>
</evidence>
<evidence type="ECO:0000256" key="5">
    <source>
        <dbReference type="ARBA" id="ARBA00022692"/>
    </source>
</evidence>
<keyword evidence="5 9" id="KW-0812">Transmembrane</keyword>
<protein>
    <submittedName>
        <fullName evidence="11">C4-dicarboxylate ABC transporter</fullName>
    </submittedName>
</protein>
<organism evidence="11 12">
    <name type="scientific">Dethiosulfatarculus sandiegensis</name>
    <dbReference type="NCBI Taxonomy" id="1429043"/>
    <lineage>
        <taxon>Bacteria</taxon>
        <taxon>Pseudomonadati</taxon>
        <taxon>Thermodesulfobacteriota</taxon>
        <taxon>Desulfarculia</taxon>
        <taxon>Desulfarculales</taxon>
        <taxon>Desulfarculaceae</taxon>
        <taxon>Dethiosulfatarculus</taxon>
    </lineage>
</organism>
<comment type="subcellular location">
    <subcellularLocation>
        <location evidence="1">Cell inner membrane</location>
        <topology evidence="1">Multi-pass membrane protein</topology>
    </subcellularLocation>
</comment>
<evidence type="ECO:0000256" key="7">
    <source>
        <dbReference type="ARBA" id="ARBA00023136"/>
    </source>
</evidence>
<keyword evidence="2" id="KW-0813">Transport</keyword>
<evidence type="ECO:0000256" key="8">
    <source>
        <dbReference type="ARBA" id="ARBA00038436"/>
    </source>
</evidence>
<dbReference type="STRING" id="1429043.X474_17070"/>
<evidence type="ECO:0000313" key="12">
    <source>
        <dbReference type="Proteomes" id="UP000032233"/>
    </source>
</evidence>
<keyword evidence="4" id="KW-0997">Cell inner membrane</keyword>
<evidence type="ECO:0000256" key="6">
    <source>
        <dbReference type="ARBA" id="ARBA00022989"/>
    </source>
</evidence>
<gene>
    <name evidence="11" type="ORF">X474_17070</name>
</gene>
<evidence type="ECO:0000256" key="9">
    <source>
        <dbReference type="SAM" id="Phobius"/>
    </source>
</evidence>
<evidence type="ECO:0000259" key="10">
    <source>
        <dbReference type="Pfam" id="PF04290"/>
    </source>
</evidence>
<keyword evidence="7 9" id="KW-0472">Membrane</keyword>
<keyword evidence="6 9" id="KW-1133">Transmembrane helix</keyword>
<proteinExistence type="inferred from homology"/>
<evidence type="ECO:0000256" key="3">
    <source>
        <dbReference type="ARBA" id="ARBA00022475"/>
    </source>
</evidence>
<keyword evidence="12" id="KW-1185">Reference proteome</keyword>
<sequence>MDSNNTKAPEITRKMDNFITRVGHITAWLNVVLIAVIIVQVVLRYAFEMGMVSLEEMQWHLYAVLIMLGLSYDVVHDGHIRLDLLHRKFSKRTKERVEFFGLLFLVAPMVVVIFIHGLDYVGTSIRVGESSDSPLGLPYRWIIKSFIPISMALLGVATVSRMIRAAKTAFCKS</sequence>
<dbReference type="EMBL" id="AZAC01000023">
    <property type="protein sequence ID" value="KIX12758.1"/>
    <property type="molecule type" value="Genomic_DNA"/>
</dbReference>
<feature type="transmembrane region" description="Helical" evidence="9">
    <location>
        <begin position="138"/>
        <end position="159"/>
    </location>
</feature>
<comment type="similarity">
    <text evidence="8">Belongs to the TRAP transporter small permease family.</text>
</comment>
<keyword evidence="3" id="KW-1003">Cell membrane</keyword>
<comment type="caution">
    <text evidence="11">The sequence shown here is derived from an EMBL/GenBank/DDBJ whole genome shotgun (WGS) entry which is preliminary data.</text>
</comment>
<name>A0A0D2HQK4_9BACT</name>
<feature type="transmembrane region" description="Helical" evidence="9">
    <location>
        <begin position="59"/>
        <end position="76"/>
    </location>
</feature>
<dbReference type="RefSeq" id="WP_052515263.1">
    <property type="nucleotide sequence ID" value="NZ_AZAC01000023.1"/>
</dbReference>
<dbReference type="PANTHER" id="PTHR35011:SF4">
    <property type="entry name" value="SLL1102 PROTEIN"/>
    <property type="match status" value="1"/>
</dbReference>
<dbReference type="Pfam" id="PF04290">
    <property type="entry name" value="DctQ"/>
    <property type="match status" value="1"/>
</dbReference>
<dbReference type="AlphaFoldDB" id="A0A0D2HQK4"/>
<feature type="transmembrane region" description="Helical" evidence="9">
    <location>
        <begin position="22"/>
        <end position="47"/>
    </location>
</feature>
<evidence type="ECO:0000313" key="11">
    <source>
        <dbReference type="EMBL" id="KIX12758.1"/>
    </source>
</evidence>
<dbReference type="GO" id="GO:0005886">
    <property type="term" value="C:plasma membrane"/>
    <property type="evidence" value="ECO:0007669"/>
    <property type="project" value="UniProtKB-SubCell"/>
</dbReference>
<dbReference type="PANTHER" id="PTHR35011">
    <property type="entry name" value="2,3-DIKETO-L-GULONATE TRAP TRANSPORTER SMALL PERMEASE PROTEIN YIAM"/>
    <property type="match status" value="1"/>
</dbReference>
<dbReference type="Proteomes" id="UP000032233">
    <property type="component" value="Unassembled WGS sequence"/>
</dbReference>
<dbReference type="InterPro" id="IPR007387">
    <property type="entry name" value="TRAP_DctQ"/>
</dbReference>
<evidence type="ECO:0000256" key="1">
    <source>
        <dbReference type="ARBA" id="ARBA00004429"/>
    </source>
</evidence>
<reference evidence="11 12" key="1">
    <citation type="submission" date="2013-11" db="EMBL/GenBank/DDBJ databases">
        <title>Metagenomic analysis of a methanogenic consortium involved in long chain n-alkane degradation.</title>
        <authorList>
            <person name="Davidova I.A."/>
            <person name="Callaghan A.V."/>
            <person name="Wawrik B."/>
            <person name="Pruitt S."/>
            <person name="Marks C."/>
            <person name="Duncan K.E."/>
            <person name="Suflita J.M."/>
        </authorList>
    </citation>
    <scope>NUCLEOTIDE SEQUENCE [LARGE SCALE GENOMIC DNA]</scope>
    <source>
        <strain evidence="11 12">SPR</strain>
    </source>
</reference>
<accession>A0A0D2HQK4</accession>
<dbReference type="InterPro" id="IPR055348">
    <property type="entry name" value="DctQ"/>
</dbReference>
<dbReference type="PATRIC" id="fig|1429043.3.peg.3611"/>
<feature type="domain" description="Tripartite ATP-independent periplasmic transporters DctQ component" evidence="10">
    <location>
        <begin position="33"/>
        <end position="167"/>
    </location>
</feature>
<dbReference type="InParanoid" id="A0A0D2HQK4"/>
<evidence type="ECO:0000256" key="4">
    <source>
        <dbReference type="ARBA" id="ARBA00022519"/>
    </source>
</evidence>
<feature type="transmembrane region" description="Helical" evidence="9">
    <location>
        <begin position="97"/>
        <end position="118"/>
    </location>
</feature>